<comment type="caution">
    <text evidence="1">The sequence shown here is derived from an EMBL/GenBank/DDBJ whole genome shotgun (WGS) entry which is preliminary data.</text>
</comment>
<organism evidence="1 2">
    <name type="scientific">Microbacterium faecale</name>
    <dbReference type="NCBI Taxonomy" id="1804630"/>
    <lineage>
        <taxon>Bacteria</taxon>
        <taxon>Bacillati</taxon>
        <taxon>Actinomycetota</taxon>
        <taxon>Actinomycetes</taxon>
        <taxon>Micrococcales</taxon>
        <taxon>Microbacteriaceae</taxon>
        <taxon>Microbacterium</taxon>
    </lineage>
</organism>
<name>A0A916YGT0_9MICO</name>
<gene>
    <name evidence="1" type="ORF">GCM10010915_26630</name>
</gene>
<reference evidence="1" key="1">
    <citation type="journal article" date="2014" name="Int. J. Syst. Evol. Microbiol.">
        <title>Complete genome sequence of Corynebacterium casei LMG S-19264T (=DSM 44701T), isolated from a smear-ripened cheese.</title>
        <authorList>
            <consortium name="US DOE Joint Genome Institute (JGI-PGF)"/>
            <person name="Walter F."/>
            <person name="Albersmeier A."/>
            <person name="Kalinowski J."/>
            <person name="Ruckert C."/>
        </authorList>
    </citation>
    <scope>NUCLEOTIDE SEQUENCE</scope>
    <source>
        <strain evidence="1">CGMCC 1.15152</strain>
    </source>
</reference>
<reference evidence="1" key="2">
    <citation type="submission" date="2020-09" db="EMBL/GenBank/DDBJ databases">
        <authorList>
            <person name="Sun Q."/>
            <person name="Zhou Y."/>
        </authorList>
    </citation>
    <scope>NUCLEOTIDE SEQUENCE</scope>
    <source>
        <strain evidence="1">CGMCC 1.15152</strain>
    </source>
</reference>
<dbReference type="InterPro" id="IPR029032">
    <property type="entry name" value="AhpD-like"/>
</dbReference>
<dbReference type="Gene3D" id="1.20.1290.10">
    <property type="entry name" value="AhpD-like"/>
    <property type="match status" value="1"/>
</dbReference>
<evidence type="ECO:0000313" key="1">
    <source>
        <dbReference type="EMBL" id="GGD44138.1"/>
    </source>
</evidence>
<dbReference type="Proteomes" id="UP000633205">
    <property type="component" value="Unassembled WGS sequence"/>
</dbReference>
<sequence>MTPRLPRISPEAMTAEQREIYAKFSSGDRVGSKSAFSLVHPDGGLIGPPSAWLLSPPLAHIFEQAGGAMRFALQLSERAREIALLLHAFERDCAFEIYAHRMAGRAAGLTDGEIEGLASRTPPALNTPEEHAVFHATLALLDHRRLNDDEYAEAVGALGERGLFELVSLIGHYDLVAMQLTVFELEPPTE</sequence>
<proteinExistence type="predicted"/>
<dbReference type="AlphaFoldDB" id="A0A916YGT0"/>
<accession>A0A916YGT0</accession>
<dbReference type="PANTHER" id="PTHR34846:SF11">
    <property type="entry name" value="4-CARBOXYMUCONOLACTONE DECARBOXYLASE FAMILY PROTEIN (AFU_ORTHOLOGUE AFUA_6G11590)"/>
    <property type="match status" value="1"/>
</dbReference>
<dbReference type="EMBL" id="BMHO01000002">
    <property type="protein sequence ID" value="GGD44138.1"/>
    <property type="molecule type" value="Genomic_DNA"/>
</dbReference>
<evidence type="ECO:0008006" key="3">
    <source>
        <dbReference type="Google" id="ProtNLM"/>
    </source>
</evidence>
<protein>
    <recommendedName>
        <fullName evidence="3">4-carboxymuconolactone decarboxylase</fullName>
    </recommendedName>
</protein>
<dbReference type="SUPFAM" id="SSF69118">
    <property type="entry name" value="AhpD-like"/>
    <property type="match status" value="1"/>
</dbReference>
<dbReference type="PANTHER" id="PTHR34846">
    <property type="entry name" value="4-CARBOXYMUCONOLACTONE DECARBOXYLASE FAMILY PROTEIN (AFU_ORTHOLOGUE AFUA_6G11590)"/>
    <property type="match status" value="1"/>
</dbReference>
<evidence type="ECO:0000313" key="2">
    <source>
        <dbReference type="Proteomes" id="UP000633205"/>
    </source>
</evidence>
<keyword evidence="2" id="KW-1185">Reference proteome</keyword>
<dbReference type="RefSeq" id="WP_188712899.1">
    <property type="nucleotide sequence ID" value="NZ_BMHO01000002.1"/>
</dbReference>